<dbReference type="InterPro" id="IPR035892">
    <property type="entry name" value="C2_domain_sf"/>
</dbReference>
<dbReference type="Proteomes" id="UP001634007">
    <property type="component" value="Unassembled WGS sequence"/>
</dbReference>
<dbReference type="AlphaFoldDB" id="A0ABD3KDF6"/>
<gene>
    <name evidence="2" type="ORF">ACJRO7_019285</name>
</gene>
<dbReference type="EMBL" id="JBJKBG010000005">
    <property type="protein sequence ID" value="KAL3737728.1"/>
    <property type="molecule type" value="Genomic_DNA"/>
</dbReference>
<dbReference type="InterPro" id="IPR044750">
    <property type="entry name" value="C2_SRC2/BAP"/>
</dbReference>
<dbReference type="CDD" id="cd04051">
    <property type="entry name" value="C2_SRC2_like"/>
    <property type="match status" value="1"/>
</dbReference>
<dbReference type="SMART" id="SM00239">
    <property type="entry name" value="C2"/>
    <property type="match status" value="1"/>
</dbReference>
<dbReference type="PANTHER" id="PTHR32246">
    <property type="entry name" value="INGRESSION PROTEIN FIC1"/>
    <property type="match status" value="1"/>
</dbReference>
<dbReference type="Gene3D" id="2.60.40.150">
    <property type="entry name" value="C2 domain"/>
    <property type="match status" value="1"/>
</dbReference>
<dbReference type="PROSITE" id="PS50004">
    <property type="entry name" value="C2"/>
    <property type="match status" value="1"/>
</dbReference>
<name>A0ABD3KDF6_EUCGL</name>
<dbReference type="Pfam" id="PF00168">
    <property type="entry name" value="C2"/>
    <property type="match status" value="1"/>
</dbReference>
<feature type="domain" description="C2" evidence="1">
    <location>
        <begin position="1"/>
        <end position="104"/>
    </location>
</feature>
<dbReference type="SUPFAM" id="SSF49562">
    <property type="entry name" value="C2 domain (Calcium/lipid-binding domain, CaLB)"/>
    <property type="match status" value="1"/>
</dbReference>
<proteinExistence type="predicted"/>
<keyword evidence="3" id="KW-1185">Reference proteome</keyword>
<organism evidence="2 3">
    <name type="scientific">Eucalyptus globulus</name>
    <name type="common">Tasmanian blue gum</name>
    <dbReference type="NCBI Taxonomy" id="34317"/>
    <lineage>
        <taxon>Eukaryota</taxon>
        <taxon>Viridiplantae</taxon>
        <taxon>Streptophyta</taxon>
        <taxon>Embryophyta</taxon>
        <taxon>Tracheophyta</taxon>
        <taxon>Spermatophyta</taxon>
        <taxon>Magnoliopsida</taxon>
        <taxon>eudicotyledons</taxon>
        <taxon>Gunneridae</taxon>
        <taxon>Pentapetalae</taxon>
        <taxon>rosids</taxon>
        <taxon>malvids</taxon>
        <taxon>Myrtales</taxon>
        <taxon>Myrtaceae</taxon>
        <taxon>Myrtoideae</taxon>
        <taxon>Eucalypteae</taxon>
        <taxon>Eucalyptus</taxon>
    </lineage>
</organism>
<evidence type="ECO:0000313" key="3">
    <source>
        <dbReference type="Proteomes" id="UP001634007"/>
    </source>
</evidence>
<dbReference type="PANTHER" id="PTHR32246:SF17">
    <property type="entry name" value="BON1-ASSOCIATED PROTEIN 2"/>
    <property type="match status" value="1"/>
</dbReference>
<sequence length="316" mass="34976">MKQRLEITAISGEDLRFHKKPLKNAIVVVRADSADPCMTEPAAEDGTNPRWNKKLTLDVPLHGEFITVEVHCKRSSWRDHKLVGGVRIPVSEILGGLTPANYLHFLSYRLRDNYGIRNGIINISVKSTAPAYVMPGPQPELGVPMGGRKVASNVVVTGVPISILGREPEKKRVAVLNSKPSRFLATLEIQRGIQNQKNPKVEDWRPVMVERVAAAAEEEDVDLRWILFRSEPLHPRRVRSPSPSPPSATSASSILKIQKPLPKDSCCSGTEAFIINSYIKLVKDSDITINSRHVLASCCRLLEINMSSGATCFGYK</sequence>
<evidence type="ECO:0000259" key="1">
    <source>
        <dbReference type="PROSITE" id="PS50004"/>
    </source>
</evidence>
<dbReference type="InterPro" id="IPR000008">
    <property type="entry name" value="C2_dom"/>
</dbReference>
<reference evidence="2 3" key="1">
    <citation type="submission" date="2024-11" db="EMBL/GenBank/DDBJ databases">
        <title>Chromosome-level genome assembly of Eucalyptus globulus Labill. provides insights into its genome evolution.</title>
        <authorList>
            <person name="Li X."/>
        </authorList>
    </citation>
    <scope>NUCLEOTIDE SEQUENCE [LARGE SCALE GENOMIC DNA]</scope>
    <source>
        <strain evidence="2">CL2024</strain>
        <tissue evidence="2">Fresh tender leaves</tissue>
    </source>
</reference>
<evidence type="ECO:0000313" key="2">
    <source>
        <dbReference type="EMBL" id="KAL3737728.1"/>
    </source>
</evidence>
<accession>A0ABD3KDF6</accession>
<protein>
    <recommendedName>
        <fullName evidence="1">C2 domain-containing protein</fullName>
    </recommendedName>
</protein>
<comment type="caution">
    <text evidence="2">The sequence shown here is derived from an EMBL/GenBank/DDBJ whole genome shotgun (WGS) entry which is preliminary data.</text>
</comment>